<name>A0A382FMY5_9ZZZZ</name>
<organism evidence="1">
    <name type="scientific">marine metagenome</name>
    <dbReference type="NCBI Taxonomy" id="408172"/>
    <lineage>
        <taxon>unclassified sequences</taxon>
        <taxon>metagenomes</taxon>
        <taxon>ecological metagenomes</taxon>
    </lineage>
</organism>
<evidence type="ECO:0000313" key="1">
    <source>
        <dbReference type="EMBL" id="SVB64486.1"/>
    </source>
</evidence>
<feature type="non-terminal residue" evidence="1">
    <location>
        <position position="1"/>
    </location>
</feature>
<protein>
    <submittedName>
        <fullName evidence="1">Uncharacterized protein</fullName>
    </submittedName>
</protein>
<sequence>VSGTYNDYSVKLQLRCVNIARSLEHYYEQYCQNHSTRLHNPASASMRNAATKHSAAQATIIVTAFNVIAPLHTTQADIITIDAENILEQTIHAKYAIEFTIRSQADSSGNSTIPTAILSQEWPSIAVLSGRKRPAGSS</sequence>
<dbReference type="EMBL" id="UINC01050931">
    <property type="protein sequence ID" value="SVB64486.1"/>
    <property type="molecule type" value="Genomic_DNA"/>
</dbReference>
<accession>A0A382FMY5</accession>
<proteinExistence type="predicted"/>
<reference evidence="1" key="1">
    <citation type="submission" date="2018-05" db="EMBL/GenBank/DDBJ databases">
        <authorList>
            <person name="Lanie J.A."/>
            <person name="Ng W.-L."/>
            <person name="Kazmierczak K.M."/>
            <person name="Andrzejewski T.M."/>
            <person name="Davidsen T.M."/>
            <person name="Wayne K.J."/>
            <person name="Tettelin H."/>
            <person name="Glass J.I."/>
            <person name="Rusch D."/>
            <person name="Podicherti R."/>
            <person name="Tsui H.-C.T."/>
            <person name="Winkler M.E."/>
        </authorList>
    </citation>
    <scope>NUCLEOTIDE SEQUENCE</scope>
</reference>
<dbReference type="AlphaFoldDB" id="A0A382FMY5"/>
<gene>
    <name evidence="1" type="ORF">METZ01_LOCUS217340</name>
</gene>